<gene>
    <name evidence="1" type="ORF">RRSL_00369</name>
</gene>
<evidence type="ECO:0000313" key="1">
    <source>
        <dbReference type="EMBL" id="EAP70905.1"/>
    </source>
</evidence>
<sequence>MLDVRMVDGNSEIASFEETRWIALVGTPGLTVFRSGCPRRWAAAGGCRLVTSRDGKPRASGSAGLSAGVDREPCATWCRWWIGTWLGAALRCRRSAAARGYEADDGVCCRLKPGR</sequence>
<reference evidence="1 2" key="1">
    <citation type="journal article" date="2006" name="Mol. Plant Microbe Interact.">
        <title>Identification of open reading frames unique to a select agent: Ralstonia solanacearum race 3 biovar 2.</title>
        <authorList>
            <person name="Gabriel D.W."/>
            <person name="Allen C."/>
            <person name="Schell M."/>
            <person name="Denny T.P."/>
            <person name="Greenberg J.T."/>
            <person name="Duan Y.P."/>
            <person name="Flores-Cruz Z."/>
            <person name="Huang Q."/>
            <person name="Clifford J.M."/>
            <person name="Presting G."/>
            <person name="Gonzalez E.T."/>
            <person name="Reddy J."/>
            <person name="Elphinstone J."/>
            <person name="Swanson J."/>
            <person name="Yao J."/>
            <person name="Mulholland V."/>
            <person name="Liu L."/>
            <person name="Farmerie W."/>
            <person name="Patnaikuni M."/>
            <person name="Balogh B."/>
            <person name="Norman D."/>
            <person name="Alvarez A."/>
            <person name="Castillo J.A."/>
            <person name="Jones J."/>
            <person name="Saddler G."/>
            <person name="Walunas T."/>
            <person name="Zhukov A."/>
            <person name="Mikhailova N."/>
        </authorList>
    </citation>
    <scope>NUCLEOTIDE SEQUENCE [LARGE SCALE GENOMIC DNA]</scope>
    <source>
        <strain evidence="1 2">UW551</strain>
    </source>
</reference>
<evidence type="ECO:0000313" key="2">
    <source>
        <dbReference type="Proteomes" id="UP000005933"/>
    </source>
</evidence>
<protein>
    <submittedName>
        <fullName evidence="1">Transposase</fullName>
    </submittedName>
</protein>
<organism evidence="1 2">
    <name type="scientific">Ralstonia solanacearum (strain UW551)</name>
    <dbReference type="NCBI Taxonomy" id="342110"/>
    <lineage>
        <taxon>Bacteria</taxon>
        <taxon>Pseudomonadati</taxon>
        <taxon>Pseudomonadota</taxon>
        <taxon>Betaproteobacteria</taxon>
        <taxon>Burkholderiales</taxon>
        <taxon>Burkholderiaceae</taxon>
        <taxon>Ralstonia</taxon>
        <taxon>Ralstonia solanacearum species complex</taxon>
    </lineage>
</organism>
<proteinExistence type="predicted"/>
<name>A0AB33V7X8_RALSU</name>
<dbReference type="EMBL" id="AAKL01000075">
    <property type="protein sequence ID" value="EAP70905.1"/>
    <property type="molecule type" value="Genomic_DNA"/>
</dbReference>
<comment type="caution">
    <text evidence="1">The sequence shown here is derived from an EMBL/GenBank/DDBJ whole genome shotgun (WGS) entry which is preliminary data.</text>
</comment>
<dbReference type="Proteomes" id="UP000005933">
    <property type="component" value="Unassembled WGS sequence"/>
</dbReference>
<dbReference type="AlphaFoldDB" id="A0AB33V7X8"/>
<accession>A0AB33V7X8</accession>